<evidence type="ECO:0000313" key="2">
    <source>
        <dbReference type="Proteomes" id="UP000501346"/>
    </source>
</evidence>
<evidence type="ECO:0000313" key="1">
    <source>
        <dbReference type="EMBL" id="QID80264.1"/>
    </source>
</evidence>
<keyword evidence="2" id="KW-1185">Reference proteome</keyword>
<dbReference type="Proteomes" id="UP000501346">
    <property type="component" value="Chromosome ScX-SeX"/>
</dbReference>
<dbReference type="EMBL" id="CP048991">
    <property type="protein sequence ID" value="QID80264.1"/>
    <property type="molecule type" value="Genomic_DNA"/>
</dbReference>
<organism evidence="1 2">
    <name type="scientific">Saccharomyces pastorianus</name>
    <name type="common">Lager yeast</name>
    <name type="synonym">Saccharomyces cerevisiae x Saccharomyces eubayanus</name>
    <dbReference type="NCBI Taxonomy" id="27292"/>
    <lineage>
        <taxon>Eukaryota</taxon>
        <taxon>Fungi</taxon>
        <taxon>Dikarya</taxon>
        <taxon>Ascomycota</taxon>
        <taxon>Saccharomycotina</taxon>
        <taxon>Saccharomycetes</taxon>
        <taxon>Saccharomycetales</taxon>
        <taxon>Saccharomycetaceae</taxon>
        <taxon>Saccharomyces</taxon>
    </lineage>
</organism>
<reference evidence="1 2" key="1">
    <citation type="journal article" date="2019" name="BMC Genomics">
        <title>Chromosome level assembly and comparative genome analysis confirm lager-brewing yeasts originated from a single hybridization.</title>
        <authorList>
            <person name="Salazar A.N."/>
            <person name="Gorter de Vries A.R."/>
            <person name="van den Broek M."/>
            <person name="Brouwers N."/>
            <person name="de la Torre Cortes P."/>
            <person name="Kuijpers N.G.A."/>
            <person name="Daran J.G."/>
            <person name="Abeel T."/>
        </authorList>
    </citation>
    <scope>NUCLEOTIDE SEQUENCE [LARGE SCALE GENOMIC DNA]</scope>
    <source>
        <strain evidence="1 2">CBS 1483</strain>
    </source>
</reference>
<dbReference type="OrthoDB" id="4036906at2759"/>
<gene>
    <name evidence="1" type="ORF">GRS66_002579</name>
</gene>
<dbReference type="AlphaFoldDB" id="A0A6C1DVN0"/>
<accession>A0A6C1DVN0</accession>
<sequence>MQYCELDLSGQWLDTVYCEENFSDFVFIKFLNPSQFEEKIYCYTLHITKRTLENKRLLLYYEDEFKKHGHDINELVGDGIILRSCWNPRQ</sequence>
<proteinExistence type="predicted"/>
<protein>
    <submittedName>
        <fullName evidence="1">Uncharacterized protein</fullName>
    </submittedName>
</protein>
<name>A0A6C1DVN0_SACPS</name>
<dbReference type="SMR" id="A0A6C1DVN0"/>